<organism evidence="3 4">
    <name type="scientific">Thalassiosira oceanica</name>
    <name type="common">Marine diatom</name>
    <dbReference type="NCBI Taxonomy" id="159749"/>
    <lineage>
        <taxon>Eukaryota</taxon>
        <taxon>Sar</taxon>
        <taxon>Stramenopiles</taxon>
        <taxon>Ochrophyta</taxon>
        <taxon>Bacillariophyta</taxon>
        <taxon>Coscinodiscophyceae</taxon>
        <taxon>Thalassiosirophycidae</taxon>
        <taxon>Thalassiosirales</taxon>
        <taxon>Thalassiosiraceae</taxon>
        <taxon>Thalassiosira</taxon>
    </lineage>
</organism>
<keyword evidence="4" id="KW-1185">Reference proteome</keyword>
<accession>K0T2R4</accession>
<evidence type="ECO:0000313" key="4">
    <source>
        <dbReference type="Proteomes" id="UP000266841"/>
    </source>
</evidence>
<sequence length="86" mass="9791">MPVRTRSSESLGAGPPVKRAKGSKNEDVDLDCSINEIMAAKFEKDVEIELLKRTLEEENRRARELERLLQLAQRLGYDVPHIIEST</sequence>
<evidence type="ECO:0000256" key="2">
    <source>
        <dbReference type="SAM" id="MobiDB-lite"/>
    </source>
</evidence>
<dbReference type="Proteomes" id="UP000266841">
    <property type="component" value="Unassembled WGS sequence"/>
</dbReference>
<feature type="coiled-coil region" evidence="1">
    <location>
        <begin position="48"/>
        <end position="75"/>
    </location>
</feature>
<dbReference type="AlphaFoldDB" id="K0T2R4"/>
<dbReference type="EMBL" id="AGNL01007201">
    <property type="protein sequence ID" value="EJK71459.1"/>
    <property type="molecule type" value="Genomic_DNA"/>
</dbReference>
<name>K0T2R4_THAOC</name>
<protein>
    <submittedName>
        <fullName evidence="3">Uncharacterized protein</fullName>
    </submittedName>
</protein>
<proteinExistence type="predicted"/>
<gene>
    <name evidence="3" type="ORF">THAOC_07099</name>
</gene>
<feature type="region of interest" description="Disordered" evidence="2">
    <location>
        <begin position="1"/>
        <end position="25"/>
    </location>
</feature>
<reference evidence="3 4" key="1">
    <citation type="journal article" date="2012" name="Genome Biol.">
        <title>Genome and low-iron response of an oceanic diatom adapted to chronic iron limitation.</title>
        <authorList>
            <person name="Lommer M."/>
            <person name="Specht M."/>
            <person name="Roy A.S."/>
            <person name="Kraemer L."/>
            <person name="Andreson R."/>
            <person name="Gutowska M.A."/>
            <person name="Wolf J."/>
            <person name="Bergner S.V."/>
            <person name="Schilhabel M.B."/>
            <person name="Klostermeier U.C."/>
            <person name="Beiko R.G."/>
            <person name="Rosenstiel P."/>
            <person name="Hippler M."/>
            <person name="Laroche J."/>
        </authorList>
    </citation>
    <scope>NUCLEOTIDE SEQUENCE [LARGE SCALE GENOMIC DNA]</scope>
    <source>
        <strain evidence="3 4">CCMP1005</strain>
    </source>
</reference>
<comment type="caution">
    <text evidence="3">The sequence shown here is derived from an EMBL/GenBank/DDBJ whole genome shotgun (WGS) entry which is preliminary data.</text>
</comment>
<evidence type="ECO:0000313" key="3">
    <source>
        <dbReference type="EMBL" id="EJK71459.1"/>
    </source>
</evidence>
<evidence type="ECO:0000256" key="1">
    <source>
        <dbReference type="SAM" id="Coils"/>
    </source>
</evidence>
<keyword evidence="1" id="KW-0175">Coiled coil</keyword>